<dbReference type="SMART" id="SM00729">
    <property type="entry name" value="Elp3"/>
    <property type="match status" value="1"/>
</dbReference>
<keyword evidence="3" id="KW-0408">Iron</keyword>
<dbReference type="PROSITE" id="PS51918">
    <property type="entry name" value="RADICAL_SAM"/>
    <property type="match status" value="1"/>
</dbReference>
<evidence type="ECO:0000256" key="2">
    <source>
        <dbReference type="ARBA" id="ARBA00022723"/>
    </source>
</evidence>
<keyword evidence="1" id="KW-0949">S-adenosyl-L-methionine</keyword>
<evidence type="ECO:0000256" key="1">
    <source>
        <dbReference type="ARBA" id="ARBA00022691"/>
    </source>
</evidence>
<organism evidence="7 8">
    <name type="scientific">Calorimonas adulescens</name>
    <dbReference type="NCBI Taxonomy" id="2606906"/>
    <lineage>
        <taxon>Bacteria</taxon>
        <taxon>Bacillati</taxon>
        <taxon>Bacillota</taxon>
        <taxon>Clostridia</taxon>
        <taxon>Thermoanaerobacterales</taxon>
        <taxon>Thermoanaerobacteraceae</taxon>
        <taxon>Calorimonas</taxon>
    </lineage>
</organism>
<dbReference type="GO" id="GO:0046872">
    <property type="term" value="F:metal ion binding"/>
    <property type="evidence" value="ECO:0007669"/>
    <property type="project" value="UniProtKB-KW"/>
</dbReference>
<dbReference type="Pfam" id="PF13186">
    <property type="entry name" value="SPASM"/>
    <property type="match status" value="1"/>
</dbReference>
<evidence type="ECO:0000256" key="5">
    <source>
        <dbReference type="SAM" id="MobiDB-lite"/>
    </source>
</evidence>
<dbReference type="InterPro" id="IPR058240">
    <property type="entry name" value="rSAM_sf"/>
</dbReference>
<dbReference type="PANTHER" id="PTHR43524">
    <property type="entry name" value="RADICAL SAM SUPERFAMILY PROTEIN"/>
    <property type="match status" value="1"/>
</dbReference>
<dbReference type="SUPFAM" id="SSF102114">
    <property type="entry name" value="Radical SAM enzymes"/>
    <property type="match status" value="1"/>
</dbReference>
<dbReference type="Pfam" id="PF04055">
    <property type="entry name" value="Radical_SAM"/>
    <property type="match status" value="1"/>
</dbReference>
<name>A0A5D8Q876_9THEO</name>
<dbReference type="Proteomes" id="UP000322976">
    <property type="component" value="Unassembled WGS sequence"/>
</dbReference>
<dbReference type="InterPro" id="IPR006638">
    <property type="entry name" value="Elp3/MiaA/NifB-like_rSAM"/>
</dbReference>
<gene>
    <name evidence="7" type="ORF">FWJ32_12370</name>
</gene>
<dbReference type="CDD" id="cd21128">
    <property type="entry name" value="SPASM_rSAM"/>
    <property type="match status" value="1"/>
</dbReference>
<comment type="caution">
    <text evidence="7">The sequence shown here is derived from an EMBL/GenBank/DDBJ whole genome shotgun (WGS) entry which is preliminary data.</text>
</comment>
<evidence type="ECO:0000256" key="4">
    <source>
        <dbReference type="ARBA" id="ARBA00023014"/>
    </source>
</evidence>
<dbReference type="GO" id="GO:0003824">
    <property type="term" value="F:catalytic activity"/>
    <property type="evidence" value="ECO:0007669"/>
    <property type="project" value="InterPro"/>
</dbReference>
<keyword evidence="2" id="KW-0479">Metal-binding</keyword>
<dbReference type="CDD" id="cd01335">
    <property type="entry name" value="Radical_SAM"/>
    <property type="match status" value="1"/>
</dbReference>
<dbReference type="Gene3D" id="3.20.20.70">
    <property type="entry name" value="Aldolase class I"/>
    <property type="match status" value="1"/>
</dbReference>
<evidence type="ECO:0000313" key="7">
    <source>
        <dbReference type="EMBL" id="TZE80701.1"/>
    </source>
</evidence>
<reference evidence="7 8" key="1">
    <citation type="submission" date="2019-08" db="EMBL/GenBank/DDBJ databases">
        <title>Calorimonas adulescens gen. nov., sp. nov., an anaerobic thermophilic bacterium from Sakhalin hot spring.</title>
        <authorList>
            <person name="Khomyakova M.A."/>
            <person name="Merkel A.Y."/>
            <person name="Novikov A."/>
            <person name="Bonch-Osmolovskaya E.A."/>
            <person name="Slobodkin A.I."/>
        </authorList>
    </citation>
    <scope>NUCLEOTIDE SEQUENCE [LARGE SCALE GENOMIC DNA]</scope>
    <source>
        <strain evidence="7 8">A05MB</strain>
    </source>
</reference>
<dbReference type="InterPro" id="IPR007197">
    <property type="entry name" value="rSAM"/>
</dbReference>
<evidence type="ECO:0000313" key="8">
    <source>
        <dbReference type="Proteomes" id="UP000322976"/>
    </source>
</evidence>
<proteinExistence type="predicted"/>
<dbReference type="GO" id="GO:0051536">
    <property type="term" value="F:iron-sulfur cluster binding"/>
    <property type="evidence" value="ECO:0007669"/>
    <property type="project" value="UniProtKB-KW"/>
</dbReference>
<keyword evidence="8" id="KW-1185">Reference proteome</keyword>
<protein>
    <submittedName>
        <fullName evidence="7">Radical SAM protein</fullName>
    </submittedName>
</protein>
<dbReference type="SFLD" id="SFLDG01067">
    <property type="entry name" value="SPASM/twitch_domain_containing"/>
    <property type="match status" value="1"/>
</dbReference>
<dbReference type="SFLD" id="SFLDG01386">
    <property type="entry name" value="main_SPASM_domain-containing"/>
    <property type="match status" value="1"/>
</dbReference>
<evidence type="ECO:0000259" key="6">
    <source>
        <dbReference type="PROSITE" id="PS51918"/>
    </source>
</evidence>
<feature type="region of interest" description="Disordered" evidence="5">
    <location>
        <begin position="443"/>
        <end position="465"/>
    </location>
</feature>
<keyword evidence="4" id="KW-0411">Iron-sulfur</keyword>
<dbReference type="PANTHER" id="PTHR43524:SF1">
    <property type="entry name" value="RADICAL SAM SUPERFAMILY PROTEIN"/>
    <property type="match status" value="1"/>
</dbReference>
<sequence>MNYAEKILGKAIVSQGLKYVSGNPEENLPKILSLGEKIAIRQIDKENIRKIRQLMEDPNNNWRKFAITLLTRIDPHIREKTAGNFFVNACLLGNPTQYKLSEKYDINVPWAILIDPTAACNLKCVGCWAGEYNQKDALDYDTLDRVIGEAEELGIFFTIFSGGEPTVRKKDLIKLAEAHPDSVFLAFTNGTLIDDEFIKEVKRVGNLAFAVSIDGFEETTDARRGNKVYQRVMTAMEKMRDAGIIFGFSTTYMRGNIDEVSSDEFVDLMIEKGCIFGWYFTYVPVGRDADPTMMATPTERAKMYKRINEIRNTKPIFVLDFWNDGEYAYGCIAGGRRYLHINANGDVEPCAFVHYATCNIKDTSLLDALKSPLMMEYRRHQPFNENMLRPCPLIDNPEALQHMVHASGAHSTQMGDPEDIDEFYKKIKPHSDAWAKEAEELWKERQEKNKVSNENDEEVAAGVAE</sequence>
<dbReference type="InterPro" id="IPR013785">
    <property type="entry name" value="Aldolase_TIM"/>
</dbReference>
<dbReference type="AlphaFoldDB" id="A0A5D8Q876"/>
<dbReference type="InterPro" id="IPR023885">
    <property type="entry name" value="4Fe4S-binding_SPASM_dom"/>
</dbReference>
<evidence type="ECO:0000256" key="3">
    <source>
        <dbReference type="ARBA" id="ARBA00023004"/>
    </source>
</evidence>
<accession>A0A5D8Q876</accession>
<dbReference type="SFLD" id="SFLDS00029">
    <property type="entry name" value="Radical_SAM"/>
    <property type="match status" value="1"/>
</dbReference>
<dbReference type="EMBL" id="VTPS01000026">
    <property type="protein sequence ID" value="TZE80701.1"/>
    <property type="molecule type" value="Genomic_DNA"/>
</dbReference>
<feature type="domain" description="Radical SAM core" evidence="6">
    <location>
        <begin position="104"/>
        <end position="314"/>
    </location>
</feature>
<dbReference type="RefSeq" id="WP_149546277.1">
    <property type="nucleotide sequence ID" value="NZ_VTPS01000026.1"/>
</dbReference>
<feature type="compositionally biased region" description="Basic and acidic residues" evidence="5">
    <location>
        <begin position="443"/>
        <end position="453"/>
    </location>
</feature>